<keyword evidence="3" id="KW-1185">Reference proteome</keyword>
<dbReference type="EMBL" id="MZNU01000059">
    <property type="protein sequence ID" value="OWP05912.1"/>
    <property type="molecule type" value="Genomic_DNA"/>
</dbReference>
<dbReference type="Proteomes" id="UP000242519">
    <property type="component" value="Unassembled WGS sequence"/>
</dbReference>
<gene>
    <name evidence="2" type="ORF">B2J93_6236</name>
</gene>
<comment type="caution">
    <text evidence="2">The sequence shown here is derived from an EMBL/GenBank/DDBJ whole genome shotgun (WGS) entry which is preliminary data.</text>
</comment>
<evidence type="ECO:0000256" key="1">
    <source>
        <dbReference type="SAM" id="MobiDB-lite"/>
    </source>
</evidence>
<proteinExistence type="predicted"/>
<evidence type="ECO:0000313" key="2">
    <source>
        <dbReference type="EMBL" id="OWP05912.1"/>
    </source>
</evidence>
<dbReference type="AlphaFoldDB" id="A0A218ZDV2"/>
<protein>
    <submittedName>
        <fullName evidence="2">Uncharacterized protein</fullName>
    </submittedName>
</protein>
<evidence type="ECO:0000313" key="3">
    <source>
        <dbReference type="Proteomes" id="UP000242519"/>
    </source>
</evidence>
<feature type="region of interest" description="Disordered" evidence="1">
    <location>
        <begin position="113"/>
        <end position="145"/>
    </location>
</feature>
<dbReference type="OrthoDB" id="3642840at2759"/>
<sequence>MSGINWATNAPETRLYKNKVLYKWEDSPGLEHHCGVCATPLHNSRAKTSCIGKHVEPCYRFHQQLHFVGKSHECFGCNSSDRLHYTRHREILKLIREITTSDDTATVLALEHSTSLKPRRESSTTNSTFNTSQTDTGSETVSIDEAKITRRERKKLKKAGNGNAKDRKPIELFPADETDFVSEAIHLCITESKGAWQGTYDYDQGTKKIAVEENAAVITKNEPDHEEKSMAMGSDTLPVQIPGTPFKIYNASLKDLTPRQRKSVIKMNTATKYPSKGSSSRKFATQFAPETVDPFSGLDPQIFFRLGIDVNPPKSSRVRKVLIAKLVNAVKEDINIIDQEIHETNTRREGFIRWAGKAAYEAILTIRKHLDWATGQKIPSPALENFPSDEVDPQGIDDSNTTDDFEPEELPTTIRLNFNPSPTSSEALAEENDGFTVASNRKKNSSKKFQGNKKKFSKMKFNTTYAALDIDEEDDEGGDVHEMIRRYEQRKAGIRNLGGLHKVGGAIPDRRTGRGRVLVVK</sequence>
<accession>A0A218ZDV2</accession>
<name>A0A218ZDV2_9HELO</name>
<dbReference type="InParanoid" id="A0A218ZDV2"/>
<reference evidence="2 3" key="1">
    <citation type="submission" date="2017-04" db="EMBL/GenBank/DDBJ databases">
        <title>Draft genome sequence of Marssonina coronaria NL1: causal agent of apple blotch.</title>
        <authorList>
            <person name="Cheng Q."/>
        </authorList>
    </citation>
    <scope>NUCLEOTIDE SEQUENCE [LARGE SCALE GENOMIC DNA]</scope>
    <source>
        <strain evidence="2 3">NL1</strain>
    </source>
</reference>
<organism evidence="2 3">
    <name type="scientific">Diplocarpon coronariae</name>
    <dbReference type="NCBI Taxonomy" id="2795749"/>
    <lineage>
        <taxon>Eukaryota</taxon>
        <taxon>Fungi</taxon>
        <taxon>Dikarya</taxon>
        <taxon>Ascomycota</taxon>
        <taxon>Pezizomycotina</taxon>
        <taxon>Leotiomycetes</taxon>
        <taxon>Helotiales</taxon>
        <taxon>Drepanopezizaceae</taxon>
        <taxon>Diplocarpon</taxon>
    </lineage>
</organism>
<feature type="compositionally biased region" description="Low complexity" evidence="1">
    <location>
        <begin position="123"/>
        <end position="136"/>
    </location>
</feature>